<dbReference type="GO" id="GO:0016151">
    <property type="term" value="F:nickel cation binding"/>
    <property type="evidence" value="ECO:0007669"/>
    <property type="project" value="UniProtKB-UniRule"/>
</dbReference>
<dbReference type="PIRSF" id="PIRSF004761">
    <property type="entry name" value="Hydrgn_mat_HypA"/>
    <property type="match status" value="1"/>
</dbReference>
<dbReference type="HOGENOM" id="CLU_126929_2_0_7"/>
<dbReference type="RefSeq" id="WP_013705983.1">
    <property type="nucleotide sequence ID" value="NC_015388.1"/>
</dbReference>
<proteinExistence type="inferred from homology"/>
<feature type="binding site" evidence="4">
    <location>
        <position position="103"/>
    </location>
    <ligand>
        <name>Zn(2+)</name>
        <dbReference type="ChEBI" id="CHEBI:29105"/>
    </ligand>
</feature>
<feature type="binding site" evidence="4">
    <location>
        <position position="76"/>
    </location>
    <ligand>
        <name>Zn(2+)</name>
        <dbReference type="ChEBI" id="CHEBI:29105"/>
    </ligand>
</feature>
<dbReference type="Proteomes" id="UP000000483">
    <property type="component" value="Chromosome"/>
</dbReference>
<dbReference type="AlphaFoldDB" id="F2NC75"/>
<feature type="binding site" evidence="4">
    <location>
        <position position="2"/>
    </location>
    <ligand>
        <name>Ni(2+)</name>
        <dbReference type="ChEBI" id="CHEBI:49786"/>
    </ligand>
</feature>
<dbReference type="GO" id="GO:0051604">
    <property type="term" value="P:protein maturation"/>
    <property type="evidence" value="ECO:0007669"/>
    <property type="project" value="InterPro"/>
</dbReference>
<evidence type="ECO:0000256" key="2">
    <source>
        <dbReference type="ARBA" id="ARBA00022723"/>
    </source>
</evidence>
<reference evidence="5 6" key="1">
    <citation type="journal article" date="2011" name="Stand. Genomic Sci.">
        <title>Complete genome sequence of the acetate-degrading sulfate reducer Desulfobacca acetoxidans type strain (ASRB2).</title>
        <authorList>
            <person name="Goker M."/>
            <person name="Teshima H."/>
            <person name="Lapidus A."/>
            <person name="Nolan M."/>
            <person name="Lucas S."/>
            <person name="Hammon N."/>
            <person name="Deshpande S."/>
            <person name="Cheng J.F."/>
            <person name="Tapia R."/>
            <person name="Han C."/>
            <person name="Goodwin L."/>
            <person name="Pitluck S."/>
            <person name="Huntemann M."/>
            <person name="Liolios K."/>
            <person name="Ivanova N."/>
            <person name="Pagani I."/>
            <person name="Mavromatis K."/>
            <person name="Ovchinikova G."/>
            <person name="Pati A."/>
            <person name="Chen A."/>
            <person name="Palaniappan K."/>
            <person name="Land M."/>
            <person name="Hauser L."/>
            <person name="Brambilla E.M."/>
            <person name="Rohde M."/>
            <person name="Spring S."/>
            <person name="Detter J.C."/>
            <person name="Woyke T."/>
            <person name="Bristow J."/>
            <person name="Eisen J.A."/>
            <person name="Markowitz V."/>
            <person name="Hugenholtz P."/>
            <person name="Kyrpides N.C."/>
            <person name="Klenk H.P."/>
        </authorList>
    </citation>
    <scope>NUCLEOTIDE SEQUENCE [LARGE SCALE GENOMIC DNA]</scope>
    <source>
        <strain evidence="6">ATCC 700848 / DSM 11109 / ASRB2</strain>
    </source>
</reference>
<dbReference type="KEGG" id="dao:Desac_1003"/>
<dbReference type="InterPro" id="IPR000688">
    <property type="entry name" value="HypA/HybF"/>
</dbReference>
<dbReference type="STRING" id="880072.Desac_1003"/>
<dbReference type="GO" id="GO:0008270">
    <property type="term" value="F:zinc ion binding"/>
    <property type="evidence" value="ECO:0007669"/>
    <property type="project" value="UniProtKB-UniRule"/>
</dbReference>
<sequence>MHEYSLMQRIVETILKNLEEGADFQGREVKEVILQIGALDIHSPESFRQAFEVLVQETALAHSVLKLNVIPGAIACPRCGYAGPCQEGVDVHDPLPCTECPQCGTIASITGGRGVDAVELVLED</sequence>
<reference evidence="6" key="2">
    <citation type="submission" date="2011-03" db="EMBL/GenBank/DDBJ databases">
        <title>The complete genome of Desulfobacca acetoxidans DSM 11109.</title>
        <authorList>
            <consortium name="US DOE Joint Genome Institute (JGI-PGF)"/>
            <person name="Lucas S."/>
            <person name="Copeland A."/>
            <person name="Lapidus A."/>
            <person name="Bruce D."/>
            <person name="Goodwin L."/>
            <person name="Pitluck S."/>
            <person name="Peters L."/>
            <person name="Kyrpides N."/>
            <person name="Mavromatis K."/>
            <person name="Ivanova N."/>
            <person name="Ovchinnikova G."/>
            <person name="Teshima H."/>
            <person name="Detter J.C."/>
            <person name="Han C."/>
            <person name="Land M."/>
            <person name="Hauser L."/>
            <person name="Markowitz V."/>
            <person name="Cheng J.-F."/>
            <person name="Hugenholtz P."/>
            <person name="Woyke T."/>
            <person name="Wu D."/>
            <person name="Spring S."/>
            <person name="Schueler E."/>
            <person name="Brambilla E."/>
            <person name="Klenk H.-P."/>
            <person name="Eisen J.A."/>
        </authorList>
    </citation>
    <scope>NUCLEOTIDE SEQUENCE [LARGE SCALE GENOMIC DNA]</scope>
    <source>
        <strain evidence="6">ATCC 700848 / DSM 11109 / ASRB2</strain>
    </source>
</reference>
<dbReference type="PANTHER" id="PTHR34535">
    <property type="entry name" value="HYDROGENASE MATURATION FACTOR HYPA"/>
    <property type="match status" value="1"/>
</dbReference>
<evidence type="ECO:0000256" key="3">
    <source>
        <dbReference type="ARBA" id="ARBA00022833"/>
    </source>
</evidence>
<dbReference type="Pfam" id="PF01155">
    <property type="entry name" value="HypA"/>
    <property type="match status" value="1"/>
</dbReference>
<dbReference type="eggNOG" id="COG0375">
    <property type="taxonomic scope" value="Bacteria"/>
</dbReference>
<protein>
    <recommendedName>
        <fullName evidence="4">Hydrogenase maturation factor HypA</fullName>
    </recommendedName>
</protein>
<evidence type="ECO:0000313" key="5">
    <source>
        <dbReference type="EMBL" id="AEB08870.1"/>
    </source>
</evidence>
<feature type="binding site" evidence="4">
    <location>
        <position position="79"/>
    </location>
    <ligand>
        <name>Zn(2+)</name>
        <dbReference type="ChEBI" id="CHEBI:29105"/>
    </ligand>
</feature>
<keyword evidence="1 4" id="KW-0533">Nickel</keyword>
<gene>
    <name evidence="4" type="primary">hypA</name>
    <name evidence="5" type="ordered locus">Desac_1003</name>
</gene>
<name>F2NC75_DESAR</name>
<keyword evidence="2 4" id="KW-0479">Metal-binding</keyword>
<keyword evidence="3 4" id="KW-0862">Zinc</keyword>
<keyword evidence="6" id="KW-1185">Reference proteome</keyword>
<evidence type="ECO:0000313" key="6">
    <source>
        <dbReference type="Proteomes" id="UP000000483"/>
    </source>
</evidence>
<comment type="function">
    <text evidence="4">Involved in the maturation of [NiFe] hydrogenases. Required for nickel insertion into the metal center of the hydrogenase.</text>
</comment>
<organism evidence="5 6">
    <name type="scientific">Desulfobacca acetoxidans (strain ATCC 700848 / DSM 11109 / ASRB2)</name>
    <dbReference type="NCBI Taxonomy" id="880072"/>
    <lineage>
        <taxon>Bacteria</taxon>
        <taxon>Pseudomonadati</taxon>
        <taxon>Thermodesulfobacteriota</taxon>
        <taxon>Desulfobaccia</taxon>
        <taxon>Desulfobaccales</taxon>
        <taxon>Desulfobaccaceae</taxon>
        <taxon>Desulfobacca</taxon>
    </lineage>
</organism>
<feature type="binding site" evidence="4">
    <location>
        <position position="100"/>
    </location>
    <ligand>
        <name>Zn(2+)</name>
        <dbReference type="ChEBI" id="CHEBI:29105"/>
    </ligand>
</feature>
<evidence type="ECO:0000256" key="4">
    <source>
        <dbReference type="HAMAP-Rule" id="MF_00213"/>
    </source>
</evidence>
<accession>F2NC75</accession>
<dbReference type="Gene3D" id="3.30.2320.80">
    <property type="match status" value="1"/>
</dbReference>
<dbReference type="EMBL" id="CP002629">
    <property type="protein sequence ID" value="AEB08870.1"/>
    <property type="molecule type" value="Genomic_DNA"/>
</dbReference>
<dbReference type="HAMAP" id="MF_00213">
    <property type="entry name" value="HypA_HybF"/>
    <property type="match status" value="1"/>
</dbReference>
<dbReference type="PANTHER" id="PTHR34535:SF3">
    <property type="entry name" value="HYDROGENASE MATURATION FACTOR HYPA"/>
    <property type="match status" value="1"/>
</dbReference>
<comment type="similarity">
    <text evidence="4">Belongs to the HypA/HybF family.</text>
</comment>
<evidence type="ECO:0000256" key="1">
    <source>
        <dbReference type="ARBA" id="ARBA00022596"/>
    </source>
</evidence>